<evidence type="ECO:0000256" key="1">
    <source>
        <dbReference type="SAM" id="MobiDB-lite"/>
    </source>
</evidence>
<feature type="region of interest" description="Disordered" evidence="1">
    <location>
        <begin position="116"/>
        <end position="144"/>
    </location>
</feature>
<gene>
    <name evidence="3" type="ORF">FOXB_00270</name>
</gene>
<dbReference type="OrthoDB" id="4276610at2759"/>
<dbReference type="PANTHER" id="PTHR38117:SF1">
    <property type="entry name" value="DUF3074 DOMAIN-CONTAINING PROTEIN"/>
    <property type="match status" value="1"/>
</dbReference>
<organism evidence="3">
    <name type="scientific">Fusarium oxysporum (strain Fo5176)</name>
    <name type="common">Fusarium vascular wilt</name>
    <dbReference type="NCBI Taxonomy" id="660025"/>
    <lineage>
        <taxon>Eukaryota</taxon>
        <taxon>Fungi</taxon>
        <taxon>Dikarya</taxon>
        <taxon>Ascomycota</taxon>
        <taxon>Pezizomycotina</taxon>
        <taxon>Sordariomycetes</taxon>
        <taxon>Hypocreomycetidae</taxon>
        <taxon>Hypocreales</taxon>
        <taxon>Nectriaceae</taxon>
        <taxon>Fusarium</taxon>
        <taxon>Fusarium oxysporum species complex</taxon>
    </lineage>
</organism>
<proteinExistence type="predicted"/>
<name>F9F1I4_FUSOF</name>
<sequence>MRSTQLLSISVPIPGTLPPSAVVAALQAVDPFVAHHRTVTSLEEVQADPADTADDPFFGPFDDSFRAFQMQELVNLAPGLGKTISYKAIFQIIPDGLRSRAKAPVGVVVRAQWMVRQQQHGRSPSGPISPAGSDSTASGSTATAEGDEFELHEQVLLECNSLLMPFITESCVAVHREIYIQRRGGFHKSALAKNRELKNKLQLYNLIKLNEK</sequence>
<feature type="domain" description="DUF7053" evidence="2">
    <location>
        <begin position="3"/>
        <end position="178"/>
    </location>
</feature>
<dbReference type="STRING" id="660025.F9F1I4"/>
<dbReference type="Pfam" id="PF23155">
    <property type="entry name" value="DUF7053"/>
    <property type="match status" value="1"/>
</dbReference>
<dbReference type="PANTHER" id="PTHR38117">
    <property type="entry name" value="NACHT AND WD40 DOMAIN PROTEIN"/>
    <property type="match status" value="1"/>
</dbReference>
<feature type="compositionally biased region" description="Low complexity" evidence="1">
    <location>
        <begin position="131"/>
        <end position="144"/>
    </location>
</feature>
<dbReference type="AlphaFoldDB" id="F9F1I4"/>
<comment type="caution">
    <text evidence="3">The sequence shown here is derived from an EMBL/GenBank/DDBJ whole genome shotgun (WGS) entry which is preliminary data.</text>
</comment>
<dbReference type="EMBL" id="AFQF01000085">
    <property type="protein sequence ID" value="EGU89317.1"/>
    <property type="molecule type" value="Genomic_DNA"/>
</dbReference>
<evidence type="ECO:0000313" key="3">
    <source>
        <dbReference type="EMBL" id="EGU89317.1"/>
    </source>
</evidence>
<protein>
    <recommendedName>
        <fullName evidence="2">DUF7053 domain-containing protein</fullName>
    </recommendedName>
</protein>
<evidence type="ECO:0000259" key="2">
    <source>
        <dbReference type="Pfam" id="PF23155"/>
    </source>
</evidence>
<dbReference type="InterPro" id="IPR055481">
    <property type="entry name" value="DUF7053"/>
</dbReference>
<dbReference type="PaxDb" id="5507-FOXG_00041P0"/>
<reference evidence="3" key="1">
    <citation type="journal article" date="2012" name="Mol. Plant Microbe Interact.">
        <title>A highly conserved effector in Fusarium oxysporum is required for full virulence on Arabidopsis.</title>
        <authorList>
            <person name="Thatcher L.F."/>
            <person name="Gardiner D.M."/>
            <person name="Kazan K."/>
            <person name="Manners J."/>
        </authorList>
    </citation>
    <scope>NUCLEOTIDE SEQUENCE [LARGE SCALE GENOMIC DNA]</scope>
    <source>
        <strain evidence="3">Fo5176</strain>
    </source>
</reference>
<accession>F9F1I4</accession>